<dbReference type="PANTHER" id="PTHR12959">
    <property type="entry name" value="GPI TRANSAMIDASE COMPONENT PIG-T-RELATED"/>
    <property type="match status" value="1"/>
</dbReference>
<dbReference type="Pfam" id="PF04113">
    <property type="entry name" value="Gpi16"/>
    <property type="match status" value="1"/>
</dbReference>
<dbReference type="PANTHER" id="PTHR12959:SF11">
    <property type="entry name" value="GPI TRANSAMIDASE COMPONENT PIG-T"/>
    <property type="match status" value="1"/>
</dbReference>
<dbReference type="AlphaFoldDB" id="A0A7S0J258"/>
<dbReference type="GO" id="GO:0042765">
    <property type="term" value="C:GPI-anchor transamidase complex"/>
    <property type="evidence" value="ECO:0007669"/>
    <property type="project" value="InterPro"/>
</dbReference>
<name>A0A7S0J258_9EUKA</name>
<accession>A0A7S0J258</accession>
<gene>
    <name evidence="1" type="ORF">CLEP1334_LOCUS14092</name>
</gene>
<reference evidence="1" key="1">
    <citation type="submission" date="2021-01" db="EMBL/GenBank/DDBJ databases">
        <authorList>
            <person name="Corre E."/>
            <person name="Pelletier E."/>
            <person name="Niang G."/>
            <person name="Scheremetjew M."/>
            <person name="Finn R."/>
            <person name="Kale V."/>
            <person name="Holt S."/>
            <person name="Cochrane G."/>
            <person name="Meng A."/>
            <person name="Brown T."/>
            <person name="Cohen L."/>
        </authorList>
    </citation>
    <scope>NUCLEOTIDE SEQUENCE</scope>
    <source>
        <strain evidence="1">RCC1130</strain>
    </source>
</reference>
<dbReference type="GO" id="GO:0016255">
    <property type="term" value="P:attachment of GPI anchor to protein"/>
    <property type="evidence" value="ECO:0007669"/>
    <property type="project" value="InterPro"/>
</dbReference>
<organism evidence="1">
    <name type="scientific">Calcidiscus leptoporus</name>
    <dbReference type="NCBI Taxonomy" id="127549"/>
    <lineage>
        <taxon>Eukaryota</taxon>
        <taxon>Haptista</taxon>
        <taxon>Haptophyta</taxon>
        <taxon>Prymnesiophyceae</taxon>
        <taxon>Coccolithales</taxon>
        <taxon>Calcidiscaceae</taxon>
        <taxon>Calcidiscus</taxon>
    </lineage>
</organism>
<sequence length="491" mass="52027">MPLALSAATIKLEKTRPLEQASRTLEPLADAEAVASLGRLSLRRCTSPREAPCVENIAAWLSLWASVDAAGISSLLANGTAMRNALPLATYSSLMLSFYHTCDTAAQRSAGCGAGRADGGRCCRARLQLVLGLSAVFPHRKRSVSRALDSLLRVSRSEDSDRRGCVRGLELCSVCTSSTLRVELPRERWAAARGDAAARDDAAATVQGRIGAEPTCQLGSSAPAALGVALWPLGGAGCARASPSRLLEMSAKCAGGWVVEPQRSAAAMPKTGSEAASSTEATRSAGDVGFVQPSPPLLAQLVLAPRDDRHGVLLVELSNAASEAVHVEGELVLPWQLLPLWHTLTIIGDDVSARAPLFDVAFEAAPLRVPQRLGWNGTLPAASSSSLAFEYITTFSHVDELPSDSSRGVDLEPAAIRYTPHHRTTASATPHLSRLLFTNSALLPLPLPDESMPYNVISFTCTLLTIFVSAMLRSLLYVEQLSSSCAPNARY</sequence>
<dbReference type="EMBL" id="HBER01027977">
    <property type="protein sequence ID" value="CAD8538809.1"/>
    <property type="molecule type" value="Transcribed_RNA"/>
</dbReference>
<evidence type="ECO:0008006" key="2">
    <source>
        <dbReference type="Google" id="ProtNLM"/>
    </source>
</evidence>
<protein>
    <recommendedName>
        <fullName evidence="2">GPI transamidase component PIG-T</fullName>
    </recommendedName>
</protein>
<dbReference type="InterPro" id="IPR007245">
    <property type="entry name" value="PIG-T"/>
</dbReference>
<proteinExistence type="predicted"/>
<evidence type="ECO:0000313" key="1">
    <source>
        <dbReference type="EMBL" id="CAD8538809.1"/>
    </source>
</evidence>